<reference evidence="2" key="1">
    <citation type="journal article" date="2012" name="Nature">
        <title>The oyster genome reveals stress adaptation and complexity of shell formation.</title>
        <authorList>
            <person name="Zhang G."/>
            <person name="Fang X."/>
            <person name="Guo X."/>
            <person name="Li L."/>
            <person name="Luo R."/>
            <person name="Xu F."/>
            <person name="Yang P."/>
            <person name="Zhang L."/>
            <person name="Wang X."/>
            <person name="Qi H."/>
            <person name="Xiong Z."/>
            <person name="Que H."/>
            <person name="Xie Y."/>
            <person name="Holland P.W."/>
            <person name="Paps J."/>
            <person name="Zhu Y."/>
            <person name="Wu F."/>
            <person name="Chen Y."/>
            <person name="Wang J."/>
            <person name="Peng C."/>
            <person name="Meng J."/>
            <person name="Yang L."/>
            <person name="Liu J."/>
            <person name="Wen B."/>
            <person name="Zhang N."/>
            <person name="Huang Z."/>
            <person name="Zhu Q."/>
            <person name="Feng Y."/>
            <person name="Mount A."/>
            <person name="Hedgecock D."/>
            <person name="Xu Z."/>
            <person name="Liu Y."/>
            <person name="Domazet-Loso T."/>
            <person name="Du Y."/>
            <person name="Sun X."/>
            <person name="Zhang S."/>
            <person name="Liu B."/>
            <person name="Cheng P."/>
            <person name="Jiang X."/>
            <person name="Li J."/>
            <person name="Fan D."/>
            <person name="Wang W."/>
            <person name="Fu W."/>
            <person name="Wang T."/>
            <person name="Wang B."/>
            <person name="Zhang J."/>
            <person name="Peng Z."/>
            <person name="Li Y."/>
            <person name="Li N."/>
            <person name="Wang J."/>
            <person name="Chen M."/>
            <person name="He Y."/>
            <person name="Tan F."/>
            <person name="Song X."/>
            <person name="Zheng Q."/>
            <person name="Huang R."/>
            <person name="Yang H."/>
            <person name="Du X."/>
            <person name="Chen L."/>
            <person name="Yang M."/>
            <person name="Gaffney P.M."/>
            <person name="Wang S."/>
            <person name="Luo L."/>
            <person name="She Z."/>
            <person name="Ming Y."/>
            <person name="Huang W."/>
            <person name="Zhang S."/>
            <person name="Huang B."/>
            <person name="Zhang Y."/>
            <person name="Qu T."/>
            <person name="Ni P."/>
            <person name="Miao G."/>
            <person name="Wang J."/>
            <person name="Wang Q."/>
            <person name="Steinberg C.E."/>
            <person name="Wang H."/>
            <person name="Li N."/>
            <person name="Qian L."/>
            <person name="Zhang G."/>
            <person name="Li Y."/>
            <person name="Yang H."/>
            <person name="Liu X."/>
            <person name="Wang J."/>
            <person name="Yin Y."/>
            <person name="Wang J."/>
        </authorList>
    </citation>
    <scope>NUCLEOTIDE SEQUENCE [LARGE SCALE GENOMIC DNA]</scope>
    <source>
        <strain evidence="2">05x7-T-G4-1.051#20</strain>
    </source>
</reference>
<keyword evidence="1" id="KW-0245">EGF-like domain</keyword>
<evidence type="ECO:0000313" key="2">
    <source>
        <dbReference type="EMBL" id="EKC26520.1"/>
    </source>
</evidence>
<accession>K1QCQ0</accession>
<protein>
    <submittedName>
        <fullName evidence="2">Multiple epidermal growth factor-like domains 10</fullName>
    </submittedName>
</protein>
<dbReference type="PANTHER" id="PTHR24043:SF8">
    <property type="entry name" value="EGF-LIKE DOMAIN-CONTAINING PROTEIN"/>
    <property type="match status" value="1"/>
</dbReference>
<dbReference type="AlphaFoldDB" id="K1QCQ0"/>
<proteinExistence type="predicted"/>
<evidence type="ECO:0000256" key="1">
    <source>
        <dbReference type="ARBA" id="ARBA00022536"/>
    </source>
</evidence>
<organism evidence="2">
    <name type="scientific">Magallana gigas</name>
    <name type="common">Pacific oyster</name>
    <name type="synonym">Crassostrea gigas</name>
    <dbReference type="NCBI Taxonomy" id="29159"/>
    <lineage>
        <taxon>Eukaryota</taxon>
        <taxon>Metazoa</taxon>
        <taxon>Spiralia</taxon>
        <taxon>Lophotrochozoa</taxon>
        <taxon>Mollusca</taxon>
        <taxon>Bivalvia</taxon>
        <taxon>Autobranchia</taxon>
        <taxon>Pteriomorphia</taxon>
        <taxon>Ostreida</taxon>
        <taxon>Ostreoidea</taxon>
        <taxon>Ostreidae</taxon>
        <taxon>Magallana</taxon>
    </lineage>
</organism>
<dbReference type="Gene3D" id="2.170.300.10">
    <property type="entry name" value="Tie2 ligand-binding domain superfamily"/>
    <property type="match status" value="1"/>
</dbReference>
<name>K1QCQ0_MAGGI</name>
<dbReference type="GO" id="GO:0005044">
    <property type="term" value="F:scavenger receptor activity"/>
    <property type="evidence" value="ECO:0007669"/>
    <property type="project" value="InterPro"/>
</dbReference>
<dbReference type="PANTHER" id="PTHR24043">
    <property type="entry name" value="SCAVENGER RECEPTOR CLASS F"/>
    <property type="match status" value="1"/>
</dbReference>
<sequence>MKLSIKNTLYGRCAPYSVVDIEEINLYLNDTLHSNADVSENTPLSIACFVDGNPAPTIRLSRGQDCVPGFYGERCENNCGKCNNETTCNTASGVCPNDCQENWIPPFCADCKPNKYGLNCAFDCGHCKNDKPGSPASGTCIDGCDDGWTGIQCDTDLVNPPTKQ</sequence>
<dbReference type="InterPro" id="IPR042635">
    <property type="entry name" value="MEGF10/SREC1/2-like"/>
</dbReference>
<dbReference type="InParanoid" id="K1QCQ0"/>
<dbReference type="EMBL" id="JH818869">
    <property type="protein sequence ID" value="EKC26520.1"/>
    <property type="molecule type" value="Genomic_DNA"/>
</dbReference>
<gene>
    <name evidence="2" type="ORF">CGI_10010643</name>
</gene>
<dbReference type="HOGENOM" id="CLU_1827175_0_0_1"/>